<feature type="region of interest" description="Disordered" evidence="10">
    <location>
        <begin position="46"/>
        <end position="86"/>
    </location>
</feature>
<dbReference type="PANTHER" id="PTHR42982:SF8">
    <property type="entry name" value="SEC-INDEPENDENT PROTEIN TRANSLOCASE PROTEIN TATA"/>
    <property type="match status" value="1"/>
</dbReference>
<dbReference type="GO" id="GO:0043953">
    <property type="term" value="P:protein transport by the Tat complex"/>
    <property type="evidence" value="ECO:0007669"/>
    <property type="project" value="UniProtKB-UniRule"/>
</dbReference>
<evidence type="ECO:0000256" key="6">
    <source>
        <dbReference type="ARBA" id="ARBA00022989"/>
    </source>
</evidence>
<dbReference type="HAMAP" id="MF_00236">
    <property type="entry name" value="TatA_E"/>
    <property type="match status" value="1"/>
</dbReference>
<keyword evidence="12" id="KW-1185">Reference proteome</keyword>
<comment type="function">
    <text evidence="9">Part of the twin-arginine translocation (Tat) system that transports large folded proteins containing a characteristic twin-arginine motif in their signal peptide across membranes. TatA could form the protein-conducting channel of the Tat system.</text>
</comment>
<evidence type="ECO:0000256" key="9">
    <source>
        <dbReference type="HAMAP-Rule" id="MF_00236"/>
    </source>
</evidence>
<dbReference type="InterPro" id="IPR006312">
    <property type="entry name" value="TatA/E"/>
</dbReference>
<evidence type="ECO:0000256" key="7">
    <source>
        <dbReference type="ARBA" id="ARBA00023010"/>
    </source>
</evidence>
<accession>A0A2A9DS38</accession>
<dbReference type="Proteomes" id="UP000221653">
    <property type="component" value="Unassembled WGS sequence"/>
</dbReference>
<keyword evidence="6 9" id="KW-1133">Transmembrane helix</keyword>
<dbReference type="NCBIfam" id="NF001854">
    <property type="entry name" value="PRK00575.1"/>
    <property type="match status" value="1"/>
</dbReference>
<dbReference type="OrthoDB" id="5245163at2"/>
<evidence type="ECO:0000313" key="12">
    <source>
        <dbReference type="Proteomes" id="UP000221653"/>
    </source>
</evidence>
<keyword evidence="3 9" id="KW-1003">Cell membrane</keyword>
<dbReference type="GO" id="GO:0033281">
    <property type="term" value="C:TAT protein transport complex"/>
    <property type="evidence" value="ECO:0007669"/>
    <property type="project" value="UniProtKB-UniRule"/>
</dbReference>
<sequence>MPNLGATEIIIILVVIVVLFGAKKLPDAARSLGRSMRIFRSEVKEMKNDDQQEISAQSAPEQLPQANQQPGENVQVVENQEPRNQQ</sequence>
<organism evidence="11 12">
    <name type="scientific">Corynebacterium renale</name>
    <dbReference type="NCBI Taxonomy" id="1724"/>
    <lineage>
        <taxon>Bacteria</taxon>
        <taxon>Bacillati</taxon>
        <taxon>Actinomycetota</taxon>
        <taxon>Actinomycetes</taxon>
        <taxon>Mycobacteriales</taxon>
        <taxon>Corynebacteriaceae</taxon>
        <taxon>Corynebacterium</taxon>
    </lineage>
</organism>
<dbReference type="Pfam" id="PF02416">
    <property type="entry name" value="TatA_B_E"/>
    <property type="match status" value="1"/>
</dbReference>
<evidence type="ECO:0000256" key="4">
    <source>
        <dbReference type="ARBA" id="ARBA00022692"/>
    </source>
</evidence>
<dbReference type="AlphaFoldDB" id="A0A2A9DS38"/>
<dbReference type="GO" id="GO:0008320">
    <property type="term" value="F:protein transmembrane transporter activity"/>
    <property type="evidence" value="ECO:0007669"/>
    <property type="project" value="UniProtKB-UniRule"/>
</dbReference>
<evidence type="ECO:0000256" key="10">
    <source>
        <dbReference type="SAM" id="MobiDB-lite"/>
    </source>
</evidence>
<name>A0A2A9DS38_9CORY</name>
<feature type="transmembrane region" description="Helical" evidence="9">
    <location>
        <begin position="6"/>
        <end position="22"/>
    </location>
</feature>
<keyword evidence="7 9" id="KW-0811">Translocation</keyword>
<dbReference type="STRING" id="1724.GCA_001044175_00489"/>
<comment type="caution">
    <text evidence="11">The sequence shown here is derived from an EMBL/GenBank/DDBJ whole genome shotgun (WGS) entry which is preliminary data.</text>
</comment>
<evidence type="ECO:0000256" key="1">
    <source>
        <dbReference type="ARBA" id="ARBA00004162"/>
    </source>
</evidence>
<proteinExistence type="inferred from homology"/>
<keyword evidence="5 9" id="KW-0653">Protein transport</keyword>
<keyword evidence="4 9" id="KW-0812">Transmembrane</keyword>
<comment type="subunit">
    <text evidence="9">The Tat system comprises two distinct complexes: a TatABC complex, containing multiple copies of TatA, TatB and TatC subunits, and a separate TatA complex, containing only TatA subunits. Substrates initially bind to the TatABC complex, which probably triggers association of the separate TatA complex to form the active translocon.</text>
</comment>
<dbReference type="InterPro" id="IPR003369">
    <property type="entry name" value="TatA/B/E"/>
</dbReference>
<dbReference type="PANTHER" id="PTHR42982">
    <property type="entry name" value="SEC-INDEPENDENT PROTEIN TRANSLOCASE PROTEIN TATA"/>
    <property type="match status" value="1"/>
</dbReference>
<evidence type="ECO:0000313" key="11">
    <source>
        <dbReference type="EMBL" id="PFG28729.1"/>
    </source>
</evidence>
<evidence type="ECO:0000256" key="2">
    <source>
        <dbReference type="ARBA" id="ARBA00022448"/>
    </source>
</evidence>
<keyword evidence="8 9" id="KW-0472">Membrane</keyword>
<comment type="similarity">
    <text evidence="9">Belongs to the TatA/E family.</text>
</comment>
<evidence type="ECO:0000256" key="8">
    <source>
        <dbReference type="ARBA" id="ARBA00023136"/>
    </source>
</evidence>
<comment type="subcellular location">
    <subcellularLocation>
        <location evidence="1 9">Cell membrane</location>
        <topology evidence="1 9">Single-pass membrane protein</topology>
    </subcellularLocation>
</comment>
<protein>
    <recommendedName>
        <fullName evidence="9">Sec-independent protein translocase protein TatA</fullName>
    </recommendedName>
</protein>
<gene>
    <name evidence="9" type="primary">tatA</name>
    <name evidence="11" type="ORF">ATK06_1849</name>
</gene>
<reference evidence="11 12" key="1">
    <citation type="submission" date="2017-10" db="EMBL/GenBank/DDBJ databases">
        <title>Sequencing the genomes of 1000 actinobacteria strains.</title>
        <authorList>
            <person name="Klenk H.-P."/>
        </authorList>
    </citation>
    <scope>NUCLEOTIDE SEQUENCE [LARGE SCALE GENOMIC DNA]</scope>
    <source>
        <strain evidence="11 12">DSM 20688</strain>
    </source>
</reference>
<dbReference type="RefSeq" id="WP_048381723.1">
    <property type="nucleotide sequence ID" value="NZ_LDYE01000011.1"/>
</dbReference>
<evidence type="ECO:0000256" key="3">
    <source>
        <dbReference type="ARBA" id="ARBA00022475"/>
    </source>
</evidence>
<evidence type="ECO:0000256" key="5">
    <source>
        <dbReference type="ARBA" id="ARBA00022927"/>
    </source>
</evidence>
<feature type="compositionally biased region" description="Polar residues" evidence="10">
    <location>
        <begin position="53"/>
        <end position="86"/>
    </location>
</feature>
<dbReference type="EMBL" id="PDJF01000001">
    <property type="protein sequence ID" value="PFG28729.1"/>
    <property type="molecule type" value="Genomic_DNA"/>
</dbReference>
<dbReference type="Gene3D" id="1.20.5.3310">
    <property type="match status" value="1"/>
</dbReference>
<dbReference type="NCBIfam" id="TIGR01411">
    <property type="entry name" value="tatAE"/>
    <property type="match status" value="1"/>
</dbReference>
<keyword evidence="2 9" id="KW-0813">Transport</keyword>
<dbReference type="PRINTS" id="PR01506">
    <property type="entry name" value="TATBPROTEIN"/>
</dbReference>